<dbReference type="Gene3D" id="3.30.390.30">
    <property type="match status" value="1"/>
</dbReference>
<evidence type="ECO:0000256" key="3">
    <source>
        <dbReference type="ARBA" id="ARBA00022827"/>
    </source>
</evidence>
<feature type="binding site" evidence="8">
    <location>
        <position position="301"/>
    </location>
    <ligand>
        <name>FAD</name>
        <dbReference type="ChEBI" id="CHEBI:57692"/>
    </ligand>
</feature>
<dbReference type="OrthoDB" id="4763248at2"/>
<dbReference type="SUPFAM" id="SSF51905">
    <property type="entry name" value="FAD/NAD(P)-binding domain"/>
    <property type="match status" value="1"/>
</dbReference>
<feature type="binding site" evidence="8">
    <location>
        <position position="199"/>
    </location>
    <ligand>
        <name>NAD(+)</name>
        <dbReference type="ChEBI" id="CHEBI:57540"/>
    </ligand>
</feature>
<feature type="domain" description="FAD/NAD(P)-binding" evidence="12">
    <location>
        <begin position="5"/>
        <end position="316"/>
    </location>
</feature>
<evidence type="ECO:0000259" key="12">
    <source>
        <dbReference type="Pfam" id="PF07992"/>
    </source>
</evidence>
<dbReference type="PRINTS" id="PR00368">
    <property type="entry name" value="FADPNR"/>
</dbReference>
<dbReference type="EC" id="1.16.1.1" evidence="13"/>
<keyword evidence="5 10" id="KW-0560">Oxidoreductase</keyword>
<dbReference type="Pfam" id="PF07992">
    <property type="entry name" value="Pyr_redox_2"/>
    <property type="match status" value="1"/>
</dbReference>
<dbReference type="PIRSF" id="PIRSF000350">
    <property type="entry name" value="Mercury_reductase_MerA"/>
    <property type="match status" value="1"/>
</dbReference>
<comment type="cofactor">
    <cofactor evidence="8">
        <name>FAD</name>
        <dbReference type="ChEBI" id="CHEBI:57692"/>
    </cofactor>
    <text evidence="8">Binds 1 FAD per subunit.</text>
</comment>
<keyword evidence="7 10" id="KW-0676">Redox-active center</keyword>
<keyword evidence="6" id="KW-1015">Disulfide bond</keyword>
<organism evidence="13 14">
    <name type="scientific">Alteripontixanthobacter maritimus</name>
    <dbReference type="NCBI Taxonomy" id="2161824"/>
    <lineage>
        <taxon>Bacteria</taxon>
        <taxon>Pseudomonadati</taxon>
        <taxon>Pseudomonadota</taxon>
        <taxon>Alphaproteobacteria</taxon>
        <taxon>Sphingomonadales</taxon>
        <taxon>Erythrobacteraceae</taxon>
        <taxon>Alteripontixanthobacter</taxon>
    </lineage>
</organism>
<sequence>MEYSHDVIVIGGGAAGLTAAGGCALFGLKVALIEAHEMGGECLNNGCVPSKALITAAKRAGEAREERRFGVTLAAPQVEWAGVHRHIHDAIAEIAPHDSQERFEEMGCEVLRERAVLTGPNSAQVGGRTLTAPRIVLATGSRPFVPPIDGIETVPYLTNENLFDLDILPDHLVVIGGGVIGMEMAQSFRRLGSRVTIIEPDRPMGRDDEGNVAVVVDTMKAEGVRFVQGKAKAVSGTAGAILVEIDGAQSVEGSHLLVAVGRKANIDGLGLDAVGVETGKNGIVVDDRRRTSIKHIYAIGDCRDGPRLTHVSGYEGSNVALEITLGVPTKVDWSALPWCTYTSPEVAQIGLTEADARKTHGDAIKIITEGFDHNERAIAEGQTKGRMKVIFKGKKVIGASIVGKNAGDLLLPLSQTITGKSSTFALGSAVIAYPTRSEITKAAAFAAWEPTVFGKIPKAWAGLLAGMRRRF</sequence>
<dbReference type="InterPro" id="IPR016156">
    <property type="entry name" value="FAD/NAD-linked_Rdtase_dimer_sf"/>
</dbReference>
<keyword evidence="14" id="KW-1185">Reference proteome</keyword>
<evidence type="ECO:0000256" key="5">
    <source>
        <dbReference type="ARBA" id="ARBA00023002"/>
    </source>
</evidence>
<evidence type="ECO:0000256" key="4">
    <source>
        <dbReference type="ARBA" id="ARBA00022857"/>
    </source>
</evidence>
<name>A0A369QAB2_9SPHN</name>
<dbReference type="AlphaFoldDB" id="A0A369QAB2"/>
<dbReference type="InterPro" id="IPR012999">
    <property type="entry name" value="Pyr_OxRdtase_I_AS"/>
</dbReference>
<dbReference type="InterPro" id="IPR036188">
    <property type="entry name" value="FAD/NAD-bd_sf"/>
</dbReference>
<evidence type="ECO:0000256" key="9">
    <source>
        <dbReference type="PIRSR" id="PIRSR000350-4"/>
    </source>
</evidence>
<dbReference type="InterPro" id="IPR004099">
    <property type="entry name" value="Pyr_nucl-diS_OxRdtase_dimer"/>
</dbReference>
<dbReference type="EMBL" id="QBKA01000002">
    <property type="protein sequence ID" value="RDC60485.1"/>
    <property type="molecule type" value="Genomic_DNA"/>
</dbReference>
<proteinExistence type="inferred from homology"/>
<keyword evidence="3 8" id="KW-0274">FAD</keyword>
<feature type="binding site" evidence="8">
    <location>
        <begin position="176"/>
        <end position="183"/>
    </location>
    <ligand>
        <name>NAD(+)</name>
        <dbReference type="ChEBI" id="CHEBI:57540"/>
    </ligand>
</feature>
<feature type="binding site" evidence="8">
    <location>
        <begin position="139"/>
        <end position="141"/>
    </location>
    <ligand>
        <name>FAD</name>
        <dbReference type="ChEBI" id="CHEBI:57692"/>
    </ligand>
</feature>
<dbReference type="InterPro" id="IPR023753">
    <property type="entry name" value="FAD/NAD-binding_dom"/>
</dbReference>
<reference evidence="13 14" key="1">
    <citation type="submission" date="2018-04" db="EMBL/GenBank/DDBJ databases">
        <title>Altererythrobacter sp. HME9302 genome sequencing and assembly.</title>
        <authorList>
            <person name="Kang H."/>
            <person name="Kim H."/>
            <person name="Joh K."/>
        </authorList>
    </citation>
    <scope>NUCLEOTIDE SEQUENCE [LARGE SCALE GENOMIC DNA]</scope>
    <source>
        <strain evidence="13 14">HME9302</strain>
    </source>
</reference>
<dbReference type="InterPro" id="IPR001100">
    <property type="entry name" value="Pyr_nuc-diS_OxRdtase"/>
</dbReference>
<feature type="binding site" evidence="8">
    <location>
        <position position="261"/>
    </location>
    <ligand>
        <name>NAD(+)</name>
        <dbReference type="ChEBI" id="CHEBI:57540"/>
    </ligand>
</feature>
<keyword evidence="2 10" id="KW-0285">Flavoprotein</keyword>
<evidence type="ECO:0000313" key="14">
    <source>
        <dbReference type="Proteomes" id="UP000253727"/>
    </source>
</evidence>
<comment type="caution">
    <text evidence="13">The sequence shown here is derived from an EMBL/GenBank/DDBJ whole genome shotgun (WGS) entry which is preliminary data.</text>
</comment>
<dbReference type="PANTHER" id="PTHR43014">
    <property type="entry name" value="MERCURIC REDUCTASE"/>
    <property type="match status" value="1"/>
</dbReference>
<comment type="similarity">
    <text evidence="1 10">Belongs to the class-I pyridine nucleotide-disulfide oxidoreductase family.</text>
</comment>
<dbReference type="GO" id="GO:0003955">
    <property type="term" value="F:NAD(P)H dehydrogenase (quinone) activity"/>
    <property type="evidence" value="ECO:0007669"/>
    <property type="project" value="TreeGrafter"/>
</dbReference>
<dbReference type="RefSeq" id="WP_115366635.1">
    <property type="nucleotide sequence ID" value="NZ_QBKA01000002.1"/>
</dbReference>
<feature type="disulfide bond" description="Redox-active" evidence="9">
    <location>
        <begin position="42"/>
        <end position="47"/>
    </location>
</feature>
<gene>
    <name evidence="13" type="primary">merA</name>
    <name evidence="13" type="ORF">HME9302_01693</name>
</gene>
<dbReference type="Pfam" id="PF02852">
    <property type="entry name" value="Pyr_redox_dim"/>
    <property type="match status" value="1"/>
</dbReference>
<dbReference type="PANTHER" id="PTHR43014:SF2">
    <property type="entry name" value="MERCURIC REDUCTASE"/>
    <property type="match status" value="1"/>
</dbReference>
<keyword evidence="8" id="KW-0547">Nucleotide-binding</keyword>
<feature type="binding site" evidence="8">
    <location>
        <position position="51"/>
    </location>
    <ligand>
        <name>FAD</name>
        <dbReference type="ChEBI" id="CHEBI:57692"/>
    </ligand>
</feature>
<dbReference type="GO" id="GO:0016668">
    <property type="term" value="F:oxidoreductase activity, acting on a sulfur group of donors, NAD(P) as acceptor"/>
    <property type="evidence" value="ECO:0007669"/>
    <property type="project" value="InterPro"/>
</dbReference>
<dbReference type="PRINTS" id="PR00411">
    <property type="entry name" value="PNDRDTASEI"/>
</dbReference>
<keyword evidence="8" id="KW-0520">NAD</keyword>
<dbReference type="Proteomes" id="UP000253727">
    <property type="component" value="Unassembled WGS sequence"/>
</dbReference>
<dbReference type="GO" id="GO:0016152">
    <property type="term" value="F:mercury (II) reductase (NADP+) activity"/>
    <property type="evidence" value="ECO:0007669"/>
    <property type="project" value="UniProtKB-EC"/>
</dbReference>
<evidence type="ECO:0000256" key="7">
    <source>
        <dbReference type="ARBA" id="ARBA00023284"/>
    </source>
</evidence>
<accession>A0A369QAB2</accession>
<evidence type="ECO:0000259" key="11">
    <source>
        <dbReference type="Pfam" id="PF02852"/>
    </source>
</evidence>
<dbReference type="Gene3D" id="3.50.50.60">
    <property type="entry name" value="FAD/NAD(P)-binding domain"/>
    <property type="match status" value="2"/>
</dbReference>
<evidence type="ECO:0000256" key="8">
    <source>
        <dbReference type="PIRSR" id="PIRSR000350-3"/>
    </source>
</evidence>
<feature type="domain" description="Pyridine nucleotide-disulphide oxidoreductase dimerisation" evidence="11">
    <location>
        <begin position="337"/>
        <end position="443"/>
    </location>
</feature>
<dbReference type="PROSITE" id="PS00076">
    <property type="entry name" value="PYRIDINE_REDOX_1"/>
    <property type="match status" value="1"/>
</dbReference>
<evidence type="ECO:0000256" key="6">
    <source>
        <dbReference type="ARBA" id="ARBA00023157"/>
    </source>
</evidence>
<dbReference type="SUPFAM" id="SSF55424">
    <property type="entry name" value="FAD/NAD-linked reductases, dimerisation (C-terminal) domain"/>
    <property type="match status" value="1"/>
</dbReference>
<protein>
    <submittedName>
        <fullName evidence="13">Mercury(II) reductase</fullName>
        <ecNumber evidence="13">1.16.1.1</ecNumber>
    </submittedName>
</protein>
<evidence type="ECO:0000256" key="2">
    <source>
        <dbReference type="ARBA" id="ARBA00022630"/>
    </source>
</evidence>
<evidence type="ECO:0000313" key="13">
    <source>
        <dbReference type="EMBL" id="RDC60485.1"/>
    </source>
</evidence>
<evidence type="ECO:0000256" key="10">
    <source>
        <dbReference type="RuleBase" id="RU003691"/>
    </source>
</evidence>
<evidence type="ECO:0000256" key="1">
    <source>
        <dbReference type="ARBA" id="ARBA00007532"/>
    </source>
</evidence>
<dbReference type="GO" id="GO:0050660">
    <property type="term" value="F:flavin adenine dinucleotide binding"/>
    <property type="evidence" value="ECO:0007669"/>
    <property type="project" value="TreeGrafter"/>
</dbReference>
<keyword evidence="4" id="KW-0521">NADP</keyword>